<name>A0A3S4YNR1_9FIRM</name>
<dbReference type="Pfam" id="PF01817">
    <property type="entry name" value="CM_2"/>
    <property type="match status" value="1"/>
</dbReference>
<feature type="domain" description="Chorismate mutase" evidence="2">
    <location>
        <begin position="1"/>
        <end position="82"/>
    </location>
</feature>
<reference evidence="3 4" key="1">
    <citation type="submission" date="2018-12" db="EMBL/GenBank/DDBJ databases">
        <authorList>
            <consortium name="Pathogen Informatics"/>
        </authorList>
    </citation>
    <scope>NUCLEOTIDE SEQUENCE [LARGE SCALE GENOMIC DNA]</scope>
    <source>
        <strain evidence="3 4">NCTC13079</strain>
    </source>
</reference>
<evidence type="ECO:0000259" key="2">
    <source>
        <dbReference type="PROSITE" id="PS51168"/>
    </source>
</evidence>
<dbReference type="AlphaFoldDB" id="A0A3S4YNR1"/>
<dbReference type="InterPro" id="IPR051331">
    <property type="entry name" value="Chorismate_mutase-related"/>
</dbReference>
<dbReference type="RefSeq" id="WP_126464821.1">
    <property type="nucleotide sequence ID" value="NZ_JAUSWF010000002.1"/>
</dbReference>
<sequence>MGIEAMRTEIDAIDAEMAALLKARFRLSTRIGAEKKAKGTAVADPGREEEIIARVRALAAPYGAEAEAIWRLLFTLSRNVQK</sequence>
<dbReference type="InterPro" id="IPR036979">
    <property type="entry name" value="CM_dom_sf"/>
</dbReference>
<protein>
    <submittedName>
        <fullName evidence="3">Chorismate mutase</fullName>
    </submittedName>
</protein>
<dbReference type="OrthoDB" id="9802281at2"/>
<evidence type="ECO:0000313" key="4">
    <source>
        <dbReference type="Proteomes" id="UP000269544"/>
    </source>
</evidence>
<dbReference type="Proteomes" id="UP000269544">
    <property type="component" value="Chromosome"/>
</dbReference>
<dbReference type="InterPro" id="IPR002701">
    <property type="entry name" value="CM_II_prokaryot"/>
</dbReference>
<accession>A0A3S4YNR1</accession>
<proteinExistence type="predicted"/>
<dbReference type="SUPFAM" id="SSF48600">
    <property type="entry name" value="Chorismate mutase II"/>
    <property type="match status" value="1"/>
</dbReference>
<dbReference type="EMBL" id="LR134523">
    <property type="protein sequence ID" value="VEJ34865.1"/>
    <property type="molecule type" value="Genomic_DNA"/>
</dbReference>
<dbReference type="PANTHER" id="PTHR38041:SF1">
    <property type="entry name" value="CHORISMATE MUTASE"/>
    <property type="match status" value="1"/>
</dbReference>
<organism evidence="3 4">
    <name type="scientific">Aedoeadaptatus ivorii</name>
    <dbReference type="NCBI Taxonomy" id="54006"/>
    <lineage>
        <taxon>Bacteria</taxon>
        <taxon>Bacillati</taxon>
        <taxon>Bacillota</taxon>
        <taxon>Tissierellia</taxon>
        <taxon>Tissierellales</taxon>
        <taxon>Peptoniphilaceae</taxon>
        <taxon>Aedoeadaptatus</taxon>
    </lineage>
</organism>
<gene>
    <name evidence="3" type="ORF">NCTC13079_00364</name>
</gene>
<evidence type="ECO:0000256" key="1">
    <source>
        <dbReference type="ARBA" id="ARBA00023235"/>
    </source>
</evidence>
<dbReference type="InterPro" id="IPR036263">
    <property type="entry name" value="Chorismate_II_sf"/>
</dbReference>
<dbReference type="GO" id="GO:0004106">
    <property type="term" value="F:chorismate mutase activity"/>
    <property type="evidence" value="ECO:0007669"/>
    <property type="project" value="InterPro"/>
</dbReference>
<dbReference type="Gene3D" id="1.20.59.10">
    <property type="entry name" value="Chorismate mutase"/>
    <property type="match status" value="1"/>
</dbReference>
<keyword evidence="1" id="KW-0413">Isomerase</keyword>
<dbReference type="KEGG" id="piv:NCTC13079_00364"/>
<dbReference type="PROSITE" id="PS51168">
    <property type="entry name" value="CHORISMATE_MUT_2"/>
    <property type="match status" value="1"/>
</dbReference>
<dbReference type="GO" id="GO:0046417">
    <property type="term" value="P:chorismate metabolic process"/>
    <property type="evidence" value="ECO:0007669"/>
    <property type="project" value="InterPro"/>
</dbReference>
<evidence type="ECO:0000313" key="3">
    <source>
        <dbReference type="EMBL" id="VEJ34865.1"/>
    </source>
</evidence>
<dbReference type="GO" id="GO:0009697">
    <property type="term" value="P:salicylic acid biosynthetic process"/>
    <property type="evidence" value="ECO:0007669"/>
    <property type="project" value="TreeGrafter"/>
</dbReference>
<dbReference type="SMART" id="SM00830">
    <property type="entry name" value="CM_2"/>
    <property type="match status" value="1"/>
</dbReference>
<dbReference type="PANTHER" id="PTHR38041">
    <property type="entry name" value="CHORISMATE MUTASE"/>
    <property type="match status" value="1"/>
</dbReference>
<keyword evidence="4" id="KW-1185">Reference proteome</keyword>